<evidence type="ECO:0000256" key="2">
    <source>
        <dbReference type="ARBA" id="ARBA00022692"/>
    </source>
</evidence>
<evidence type="ECO:0000313" key="8">
    <source>
        <dbReference type="EMBL" id="TIB09960.1"/>
    </source>
</evidence>
<comment type="subcellular location">
    <subcellularLocation>
        <location evidence="1">Membrane</location>
        <topology evidence="1">Multi-pass membrane protein</topology>
    </subcellularLocation>
</comment>
<feature type="transmembrane region" description="Helical" evidence="6">
    <location>
        <begin position="380"/>
        <end position="403"/>
    </location>
</feature>
<evidence type="ECO:0000259" key="7">
    <source>
        <dbReference type="PROSITE" id="PS50850"/>
    </source>
</evidence>
<feature type="region of interest" description="Disordered" evidence="5">
    <location>
        <begin position="431"/>
        <end position="454"/>
    </location>
</feature>
<feature type="transmembrane region" description="Helical" evidence="6">
    <location>
        <begin position="91"/>
        <end position="115"/>
    </location>
</feature>
<proteinExistence type="predicted"/>
<feature type="transmembrane region" description="Helical" evidence="6">
    <location>
        <begin position="254"/>
        <end position="276"/>
    </location>
</feature>
<comment type="caution">
    <text evidence="8">The sequence shown here is derived from an EMBL/GenBank/DDBJ whole genome shotgun (WGS) entry which is preliminary data.</text>
</comment>
<dbReference type="PROSITE" id="PS50850">
    <property type="entry name" value="MFS"/>
    <property type="match status" value="1"/>
</dbReference>
<dbReference type="PANTHER" id="PTHR23508:SF10">
    <property type="entry name" value="CARBOXYLIC ACID TRANSPORTER PROTEIN HOMOLOG"/>
    <property type="match status" value="1"/>
</dbReference>
<dbReference type="EMBL" id="SPOF01000035">
    <property type="protein sequence ID" value="TIB09960.1"/>
    <property type="molecule type" value="Genomic_DNA"/>
</dbReference>
<dbReference type="Gene3D" id="1.20.1250.20">
    <property type="entry name" value="MFS general substrate transporter like domains"/>
    <property type="match status" value="2"/>
</dbReference>
<keyword evidence="4 6" id="KW-0472">Membrane</keyword>
<feature type="domain" description="Major facilitator superfamily (MFS) profile" evidence="7">
    <location>
        <begin position="1"/>
        <end position="406"/>
    </location>
</feature>
<feature type="transmembrane region" description="Helical" evidence="6">
    <location>
        <begin position="136"/>
        <end position="156"/>
    </location>
</feature>
<evidence type="ECO:0000256" key="4">
    <source>
        <dbReference type="ARBA" id="ARBA00023136"/>
    </source>
</evidence>
<dbReference type="AlphaFoldDB" id="A0A4T0I4S6"/>
<dbReference type="PANTHER" id="PTHR23508">
    <property type="entry name" value="CARBOXYLIC ACID TRANSPORTER PROTEIN HOMOLOG"/>
    <property type="match status" value="1"/>
</dbReference>
<evidence type="ECO:0000256" key="5">
    <source>
        <dbReference type="SAM" id="MobiDB-lite"/>
    </source>
</evidence>
<reference evidence="8 9" key="1">
    <citation type="submission" date="2019-03" db="EMBL/GenBank/DDBJ databases">
        <title>Sequencing 23 genomes of Wallemia ichthyophaga.</title>
        <authorList>
            <person name="Gostincar C."/>
        </authorList>
    </citation>
    <scope>NUCLEOTIDE SEQUENCE [LARGE SCALE GENOMIC DNA]</scope>
    <source>
        <strain evidence="8 9">EXF-8621</strain>
    </source>
</reference>
<feature type="transmembrane region" description="Helical" evidence="6">
    <location>
        <begin position="214"/>
        <end position="234"/>
    </location>
</feature>
<evidence type="ECO:0000313" key="9">
    <source>
        <dbReference type="Proteomes" id="UP000306954"/>
    </source>
</evidence>
<feature type="transmembrane region" description="Helical" evidence="6">
    <location>
        <begin position="162"/>
        <end position="183"/>
    </location>
</feature>
<dbReference type="InterPro" id="IPR011701">
    <property type="entry name" value="MFS"/>
</dbReference>
<dbReference type="GO" id="GO:0015355">
    <property type="term" value="F:secondary active monocarboxylate transmembrane transporter activity"/>
    <property type="evidence" value="ECO:0007669"/>
    <property type="project" value="TreeGrafter"/>
</dbReference>
<feature type="transmembrane region" description="Helical" evidence="6">
    <location>
        <begin position="67"/>
        <end position="85"/>
    </location>
</feature>
<keyword evidence="2 6" id="KW-0812">Transmembrane</keyword>
<dbReference type="InterPro" id="IPR005829">
    <property type="entry name" value="Sugar_transporter_CS"/>
</dbReference>
<keyword evidence="3 6" id="KW-1133">Transmembrane helix</keyword>
<dbReference type="InterPro" id="IPR020846">
    <property type="entry name" value="MFS_dom"/>
</dbReference>
<dbReference type="GO" id="GO:0035879">
    <property type="term" value="P:plasma membrane lactate transport"/>
    <property type="evidence" value="ECO:0007669"/>
    <property type="project" value="TreeGrafter"/>
</dbReference>
<accession>A0A4T0I4S6</accession>
<feature type="transmembrane region" description="Helical" evidence="6">
    <location>
        <begin position="283"/>
        <end position="301"/>
    </location>
</feature>
<evidence type="ECO:0000256" key="1">
    <source>
        <dbReference type="ARBA" id="ARBA00004141"/>
    </source>
</evidence>
<dbReference type="InterPro" id="IPR036259">
    <property type="entry name" value="MFS_trans_sf"/>
</dbReference>
<sequence length="454" mass="48320">MSNWRIRLREHITNGISRSVSLSSTSIGERFGKDSTQVTTAITLTLLLRPVGALVGGILSDMYNRKWVLATIMVVVGALSLATGYCDTFSAFLGVRALFGVFMGGVWGPAASLSLENLPREARGLFSGIFQQGYACGYLVASCVNLGLVPSVSLSGGANYRALFFLGAGLSWLAAAIQAAVPVSRVHNSKSKSNSETKTKSKLFQHLCTILRTYYPNILLAIWLMILFAFFSHASQDLLLTMYVQSKCFSNFRATQLVIVANTGSVVGGVVGGIMSQKLGRRLTVVVCSCIAGAFIPLWVVPSSFNGVAAGGFFVQIGVQSAWAVVPIYMNELSPPNVRALFGGLAYNLGLMVASGSSQIESRAGETRMIETCGRVHEDYATVSGIFVGIIAALLIITALLAWENKGRDLNGGGHDDGQAERYVVDKVDAVDGQMTPKSSGSGVKTKVGDPEEN</sequence>
<name>A0A4T0I4S6_WALIC</name>
<evidence type="ECO:0000256" key="6">
    <source>
        <dbReference type="SAM" id="Phobius"/>
    </source>
</evidence>
<dbReference type="Proteomes" id="UP000306954">
    <property type="component" value="Unassembled WGS sequence"/>
</dbReference>
<dbReference type="PROSITE" id="PS00217">
    <property type="entry name" value="SUGAR_TRANSPORT_2"/>
    <property type="match status" value="1"/>
</dbReference>
<protein>
    <recommendedName>
        <fullName evidence="7">Major facilitator superfamily (MFS) profile domain-containing protein</fullName>
    </recommendedName>
</protein>
<evidence type="ECO:0000256" key="3">
    <source>
        <dbReference type="ARBA" id="ARBA00022989"/>
    </source>
</evidence>
<feature type="transmembrane region" description="Helical" evidence="6">
    <location>
        <begin position="341"/>
        <end position="360"/>
    </location>
</feature>
<dbReference type="SUPFAM" id="SSF103473">
    <property type="entry name" value="MFS general substrate transporter"/>
    <property type="match status" value="1"/>
</dbReference>
<organism evidence="8 9">
    <name type="scientific">Wallemia ichthyophaga</name>
    <dbReference type="NCBI Taxonomy" id="245174"/>
    <lineage>
        <taxon>Eukaryota</taxon>
        <taxon>Fungi</taxon>
        <taxon>Dikarya</taxon>
        <taxon>Basidiomycota</taxon>
        <taxon>Wallemiomycotina</taxon>
        <taxon>Wallemiomycetes</taxon>
        <taxon>Wallemiales</taxon>
        <taxon>Wallemiaceae</taxon>
        <taxon>Wallemia</taxon>
    </lineage>
</organism>
<dbReference type="CDD" id="cd17316">
    <property type="entry name" value="MFS_SV2_like"/>
    <property type="match status" value="1"/>
</dbReference>
<dbReference type="GO" id="GO:0005886">
    <property type="term" value="C:plasma membrane"/>
    <property type="evidence" value="ECO:0007669"/>
    <property type="project" value="TreeGrafter"/>
</dbReference>
<gene>
    <name evidence="8" type="ORF">E3P90_03051</name>
</gene>
<dbReference type="Pfam" id="PF07690">
    <property type="entry name" value="MFS_1"/>
    <property type="match status" value="1"/>
</dbReference>